<proteinExistence type="inferred from homology"/>
<comment type="pathway">
    <text evidence="2">Cofactor biosynthesis; ubiquinone biosynthesis.</text>
</comment>
<comment type="caution">
    <text evidence="9">The sequence shown here is derived from an EMBL/GenBank/DDBJ whole genome shotgun (WGS) entry which is preliminary data.</text>
</comment>
<evidence type="ECO:0000256" key="5">
    <source>
        <dbReference type="ARBA" id="ARBA00022827"/>
    </source>
</evidence>
<dbReference type="InterPro" id="IPR051205">
    <property type="entry name" value="UbiH/COQ6_monooxygenase"/>
</dbReference>
<evidence type="ECO:0000313" key="10">
    <source>
        <dbReference type="Proteomes" id="UP001256588"/>
    </source>
</evidence>
<name>A0ABU1XS50_9GAMM</name>
<dbReference type="InterPro" id="IPR002938">
    <property type="entry name" value="FAD-bd"/>
</dbReference>
<organism evidence="9 10">
    <name type="scientific">Luteimonas terrae</name>
    <dbReference type="NCBI Taxonomy" id="1530191"/>
    <lineage>
        <taxon>Bacteria</taxon>
        <taxon>Pseudomonadati</taxon>
        <taxon>Pseudomonadota</taxon>
        <taxon>Gammaproteobacteria</taxon>
        <taxon>Lysobacterales</taxon>
        <taxon>Lysobacteraceae</taxon>
        <taxon>Luteimonas</taxon>
    </lineage>
</organism>
<keyword evidence="4" id="KW-0285">Flavoprotein</keyword>
<keyword evidence="7" id="KW-0503">Monooxygenase</keyword>
<dbReference type="Proteomes" id="UP001256588">
    <property type="component" value="Unassembled WGS sequence"/>
</dbReference>
<evidence type="ECO:0000256" key="6">
    <source>
        <dbReference type="ARBA" id="ARBA00023002"/>
    </source>
</evidence>
<dbReference type="Gene3D" id="3.50.50.60">
    <property type="entry name" value="FAD/NAD(P)-binding domain"/>
    <property type="match status" value="2"/>
</dbReference>
<comment type="similarity">
    <text evidence="3">Belongs to the UbiH/COQ6 family.</text>
</comment>
<dbReference type="InterPro" id="IPR036188">
    <property type="entry name" value="FAD/NAD-bd_sf"/>
</dbReference>
<protein>
    <submittedName>
        <fullName evidence="9">Ubiquinone biosynthesis UbiH/UbiF/VisC/COQ6 family hydroxylase</fullName>
    </submittedName>
</protein>
<evidence type="ECO:0000259" key="8">
    <source>
        <dbReference type="Pfam" id="PF01494"/>
    </source>
</evidence>
<comment type="cofactor">
    <cofactor evidence="1">
        <name>FAD</name>
        <dbReference type="ChEBI" id="CHEBI:57692"/>
    </cofactor>
</comment>
<evidence type="ECO:0000256" key="2">
    <source>
        <dbReference type="ARBA" id="ARBA00004749"/>
    </source>
</evidence>
<dbReference type="NCBIfam" id="TIGR01988">
    <property type="entry name" value="Ubi-OHases"/>
    <property type="match status" value="1"/>
</dbReference>
<evidence type="ECO:0000256" key="4">
    <source>
        <dbReference type="ARBA" id="ARBA00022630"/>
    </source>
</evidence>
<dbReference type="PANTHER" id="PTHR43876:SF25">
    <property type="entry name" value="MONOOXYGENASE NMA2164"/>
    <property type="match status" value="1"/>
</dbReference>
<keyword evidence="10" id="KW-1185">Reference proteome</keyword>
<dbReference type="SUPFAM" id="SSF51905">
    <property type="entry name" value="FAD/NAD(P)-binding domain"/>
    <property type="match status" value="1"/>
</dbReference>
<keyword evidence="5" id="KW-0274">FAD</keyword>
<evidence type="ECO:0000256" key="1">
    <source>
        <dbReference type="ARBA" id="ARBA00001974"/>
    </source>
</evidence>
<dbReference type="PRINTS" id="PR00420">
    <property type="entry name" value="RNGMNOXGNASE"/>
</dbReference>
<dbReference type="Pfam" id="PF01494">
    <property type="entry name" value="FAD_binding_3"/>
    <property type="match status" value="1"/>
</dbReference>
<sequence length="405" mass="44003">MPAILRHSTQESGMQVDIAIVGAGPVGLCFARALAGTGLKVALFDRQAHAAIAQPAFDGREIALTHASRHILEHLGLWARFDPAEISELRDARILDGERTDGLTITARDGRSAQLGWLVPNQRIRQAAFDVVADAADITVHGDAAVRDVVQRVDGVTLALEDGRRIDARLLVAADSRFSAVRRLLGIGARTRDFGMRMLVCRVAHTRSHHHAAWEWFDQGQTLALLPLNGQRASVVLTLPPQQMVEVEALDDAAFAADMQRRFRDRLGTMTTIGTRHVYPLVGVYADRFCAPRAALIGDAAVGMHPVTAHGFNLGLQGADRLAQAIREAHAAGRDIAGAGLLERWARGHRAASWPLYTATGLVASLYTDDRAPARLLRGVTLRIAQRIGPFRRLIAAHLTQAPTR</sequence>
<dbReference type="InterPro" id="IPR010971">
    <property type="entry name" value="UbiH/COQ6"/>
</dbReference>
<dbReference type="PANTHER" id="PTHR43876">
    <property type="entry name" value="UBIQUINONE BIOSYNTHESIS MONOOXYGENASE COQ6, MITOCHONDRIAL"/>
    <property type="match status" value="1"/>
</dbReference>
<evidence type="ECO:0000313" key="9">
    <source>
        <dbReference type="EMBL" id="MDR7191568.1"/>
    </source>
</evidence>
<keyword evidence="9" id="KW-0830">Ubiquinone</keyword>
<keyword evidence="6" id="KW-0560">Oxidoreductase</keyword>
<gene>
    <name evidence="9" type="ORF">J2W68_000270</name>
</gene>
<feature type="domain" description="FAD-binding" evidence="8">
    <location>
        <begin position="16"/>
        <end position="329"/>
    </location>
</feature>
<evidence type="ECO:0000256" key="3">
    <source>
        <dbReference type="ARBA" id="ARBA00005349"/>
    </source>
</evidence>
<accession>A0ABU1XS50</accession>
<evidence type="ECO:0000256" key="7">
    <source>
        <dbReference type="ARBA" id="ARBA00023033"/>
    </source>
</evidence>
<dbReference type="EMBL" id="JAVDWO010000001">
    <property type="protein sequence ID" value="MDR7191568.1"/>
    <property type="molecule type" value="Genomic_DNA"/>
</dbReference>
<dbReference type="NCBIfam" id="NF006593">
    <property type="entry name" value="PRK09126.1"/>
    <property type="match status" value="1"/>
</dbReference>
<reference evidence="9 10" key="1">
    <citation type="submission" date="2023-07" db="EMBL/GenBank/DDBJ databases">
        <title>Sorghum-associated microbial communities from plants grown in Nebraska, USA.</title>
        <authorList>
            <person name="Schachtman D."/>
        </authorList>
    </citation>
    <scope>NUCLEOTIDE SEQUENCE [LARGE SCALE GENOMIC DNA]</scope>
    <source>
        <strain evidence="9 10">4099</strain>
    </source>
</reference>